<dbReference type="Pfam" id="PF20736">
    <property type="entry name" value="Glyco_hydro127M"/>
    <property type="match status" value="1"/>
</dbReference>
<evidence type="ECO:0000313" key="5">
    <source>
        <dbReference type="Proteomes" id="UP001553161"/>
    </source>
</evidence>
<sequence>MDGPTLSPISAHARLWRPADKDVRWTGGFWAEKQNLIRSESIHSVLDAMEDPANAAYFGNFRAVAESGGTFHGRYWSDGDCYKALESILLLTDVSPDEALTRFMNDRIDIIAAAQEPDGYLNTQITLTELGRWTDIEHHEMYNLGHLFTTACLHHQVTADPRLLNIARRAADNLYDTFHPRDPDLARFGFNPSQIMGLVELFRETGEARYLELARIFVDNRGTHPERPGNNGDQSQARVPLLDETEAVGHAVTGPYLWAGAADIVMETDEAPLMAAITRIWEDSTYRKMYITGGIGALHKGTAERSHPRYEPIAEAYGRPYQLPSDTAYNETCANIANAMWSWRMLQLTGDARYGDVIERVMYNTGLSGVSLSGTHFTYSNPLRFNGETHFIGNNDSPRRWTRWTCYCCPPQVTRTIAGLHRWAYSTAENAVWVHLYGTNRLDTDLGTGRITLRQDSDFPWSGEVCMSVEAAPEADCTLHLRIPGWSDTTRLRVNGDPVEVTGCGPRYLALTRSWAPGDVIELTLDIRPRILAARPEVEELRNQVAVMAGPVVYCLEGADLPEGVTINDVALPADARFTPVAAQGVFDGLTLLRTELPRRAPWTTQALYAPARATDQSAVSATLIPYFAWNNRNDNTMAVWLPRKG</sequence>
<evidence type="ECO:0000259" key="3">
    <source>
        <dbReference type="Pfam" id="PF20737"/>
    </source>
</evidence>
<gene>
    <name evidence="4" type="ORF">AB0T83_12525</name>
</gene>
<dbReference type="InterPro" id="IPR012878">
    <property type="entry name" value="Beta-AFase-like_GH127_cat"/>
</dbReference>
<dbReference type="InterPro" id="IPR008928">
    <property type="entry name" value="6-hairpin_glycosidase_sf"/>
</dbReference>
<proteinExistence type="predicted"/>
<organism evidence="4 5">
    <name type="scientific">Meridianimarinicoccus marinus</name>
    <dbReference type="NCBI Taxonomy" id="3231483"/>
    <lineage>
        <taxon>Bacteria</taxon>
        <taxon>Pseudomonadati</taxon>
        <taxon>Pseudomonadota</taxon>
        <taxon>Alphaproteobacteria</taxon>
        <taxon>Rhodobacterales</taxon>
        <taxon>Paracoccaceae</taxon>
        <taxon>Meridianimarinicoccus</taxon>
    </lineage>
</organism>
<dbReference type="SUPFAM" id="SSF48208">
    <property type="entry name" value="Six-hairpin glycosidases"/>
    <property type="match status" value="1"/>
</dbReference>
<feature type="domain" description="Non-reducing end beta-L-arabinofuranosidase-like GH127 catalytic" evidence="1">
    <location>
        <begin position="22"/>
        <end position="420"/>
    </location>
</feature>
<accession>A0ABV3L7P9</accession>
<comment type="caution">
    <text evidence="4">The sequence shown here is derived from an EMBL/GenBank/DDBJ whole genome shotgun (WGS) entry which is preliminary data.</text>
</comment>
<dbReference type="PANTHER" id="PTHR43465">
    <property type="entry name" value="DUF1680 DOMAIN PROTEIN (AFU_ORTHOLOGUE AFUA_1G08910)"/>
    <property type="match status" value="1"/>
</dbReference>
<keyword evidence="5" id="KW-1185">Reference proteome</keyword>
<dbReference type="InterPro" id="IPR049046">
    <property type="entry name" value="Beta-AFase-like_GH127_middle"/>
</dbReference>
<dbReference type="PANTHER" id="PTHR43465:SF1">
    <property type="entry name" value="NON-REDUCING END BETA-L-ARABINOFURANOSIDASE"/>
    <property type="match status" value="1"/>
</dbReference>
<dbReference type="Proteomes" id="UP001553161">
    <property type="component" value="Unassembled WGS sequence"/>
</dbReference>
<dbReference type="Pfam" id="PF20737">
    <property type="entry name" value="Glyco_hydro127C"/>
    <property type="match status" value="1"/>
</dbReference>
<dbReference type="InterPro" id="IPR049049">
    <property type="entry name" value="Beta-AFase-like_GH127_C"/>
</dbReference>
<dbReference type="Pfam" id="PF07944">
    <property type="entry name" value="Beta-AFase-like_GH127_cat"/>
    <property type="match status" value="1"/>
</dbReference>
<feature type="domain" description="Non-reducing end beta-L-arabinofuranosidase-like GH127 C-terminal" evidence="3">
    <location>
        <begin position="529"/>
        <end position="643"/>
    </location>
</feature>
<reference evidence="4 5" key="1">
    <citation type="submission" date="2024-07" db="EMBL/GenBank/DDBJ databases">
        <authorList>
            <person name="Kang M."/>
        </authorList>
    </citation>
    <scope>NUCLEOTIDE SEQUENCE [LARGE SCALE GENOMIC DNA]</scope>
    <source>
        <strain evidence="4 5">DFM31</strain>
    </source>
</reference>
<feature type="domain" description="Non-reducing end beta-L-arabinofuranosidase-like GH127 middle" evidence="2">
    <location>
        <begin position="432"/>
        <end position="526"/>
    </location>
</feature>
<protein>
    <submittedName>
        <fullName evidence="4">Beta-L-arabinofuranosidase domain-containing protein</fullName>
    </submittedName>
</protein>
<evidence type="ECO:0000259" key="2">
    <source>
        <dbReference type="Pfam" id="PF20736"/>
    </source>
</evidence>
<dbReference type="EMBL" id="JBFBVU010000015">
    <property type="protein sequence ID" value="MEV8467605.1"/>
    <property type="molecule type" value="Genomic_DNA"/>
</dbReference>
<dbReference type="RefSeq" id="WP_366193477.1">
    <property type="nucleotide sequence ID" value="NZ_JBFBVU010000015.1"/>
</dbReference>
<dbReference type="InterPro" id="IPR049174">
    <property type="entry name" value="Beta-AFase-like"/>
</dbReference>
<evidence type="ECO:0000313" key="4">
    <source>
        <dbReference type="EMBL" id="MEV8467605.1"/>
    </source>
</evidence>
<evidence type="ECO:0000259" key="1">
    <source>
        <dbReference type="Pfam" id="PF07944"/>
    </source>
</evidence>
<name>A0ABV3L7P9_9RHOB</name>